<dbReference type="PANTHER" id="PTHR24305">
    <property type="entry name" value="CYTOCHROME P450"/>
    <property type="match status" value="1"/>
</dbReference>
<keyword evidence="7" id="KW-0560">Oxidoreductase</keyword>
<dbReference type="PRINTS" id="PR00385">
    <property type="entry name" value="P450"/>
</dbReference>
<dbReference type="OrthoDB" id="1470350at2759"/>
<keyword evidence="3 6" id="KW-0349">Heme</keyword>
<evidence type="ECO:0000256" key="6">
    <source>
        <dbReference type="PIRSR" id="PIRSR602401-1"/>
    </source>
</evidence>
<feature type="binding site" description="axial binding residue" evidence="6">
    <location>
        <position position="443"/>
    </location>
    <ligand>
        <name>heme</name>
        <dbReference type="ChEBI" id="CHEBI:30413"/>
    </ligand>
    <ligandPart>
        <name>Fe</name>
        <dbReference type="ChEBI" id="CHEBI:18248"/>
    </ligandPart>
</feature>
<comment type="caution">
    <text evidence="9">The sequence shown here is derived from an EMBL/GenBank/DDBJ whole genome shotgun (WGS) entry which is preliminary data.</text>
</comment>
<evidence type="ECO:0000256" key="1">
    <source>
        <dbReference type="ARBA" id="ARBA00001971"/>
    </source>
</evidence>
<feature type="transmembrane region" description="Helical" evidence="8">
    <location>
        <begin position="6"/>
        <end position="28"/>
    </location>
</feature>
<organism evidence="9 10">
    <name type="scientific">Stachybotrys elegans</name>
    <dbReference type="NCBI Taxonomy" id="80388"/>
    <lineage>
        <taxon>Eukaryota</taxon>
        <taxon>Fungi</taxon>
        <taxon>Dikarya</taxon>
        <taxon>Ascomycota</taxon>
        <taxon>Pezizomycotina</taxon>
        <taxon>Sordariomycetes</taxon>
        <taxon>Hypocreomycetidae</taxon>
        <taxon>Hypocreales</taxon>
        <taxon>Stachybotryaceae</taxon>
        <taxon>Stachybotrys</taxon>
    </lineage>
</organism>
<dbReference type="InterPro" id="IPR050121">
    <property type="entry name" value="Cytochrome_P450_monoxygenase"/>
</dbReference>
<dbReference type="EMBL" id="JAGPNK010000024">
    <property type="protein sequence ID" value="KAH7304314.1"/>
    <property type="molecule type" value="Genomic_DNA"/>
</dbReference>
<keyword evidence="8" id="KW-0812">Transmembrane</keyword>
<keyword evidence="5 6" id="KW-0408">Iron</keyword>
<dbReference type="InterPro" id="IPR017972">
    <property type="entry name" value="Cyt_P450_CS"/>
</dbReference>
<keyword evidence="7" id="KW-0503">Monooxygenase</keyword>
<protein>
    <submittedName>
        <fullName evidence="9">Cytochrome P450</fullName>
    </submittedName>
</protein>
<dbReference type="PRINTS" id="PR00463">
    <property type="entry name" value="EP450I"/>
</dbReference>
<keyword evidence="8" id="KW-1133">Transmembrane helix</keyword>
<dbReference type="GO" id="GO:0004497">
    <property type="term" value="F:monooxygenase activity"/>
    <property type="evidence" value="ECO:0007669"/>
    <property type="project" value="UniProtKB-KW"/>
</dbReference>
<reference evidence="9" key="1">
    <citation type="journal article" date="2021" name="Nat. Commun.">
        <title>Genetic determinants of endophytism in the Arabidopsis root mycobiome.</title>
        <authorList>
            <person name="Mesny F."/>
            <person name="Miyauchi S."/>
            <person name="Thiergart T."/>
            <person name="Pickel B."/>
            <person name="Atanasova L."/>
            <person name="Karlsson M."/>
            <person name="Huettel B."/>
            <person name="Barry K.W."/>
            <person name="Haridas S."/>
            <person name="Chen C."/>
            <person name="Bauer D."/>
            <person name="Andreopoulos W."/>
            <person name="Pangilinan J."/>
            <person name="LaButti K."/>
            <person name="Riley R."/>
            <person name="Lipzen A."/>
            <person name="Clum A."/>
            <person name="Drula E."/>
            <person name="Henrissat B."/>
            <person name="Kohler A."/>
            <person name="Grigoriev I.V."/>
            <person name="Martin F.M."/>
            <person name="Hacquard S."/>
        </authorList>
    </citation>
    <scope>NUCLEOTIDE SEQUENCE</scope>
    <source>
        <strain evidence="9">MPI-CAGE-CH-0235</strain>
    </source>
</reference>
<evidence type="ECO:0000256" key="5">
    <source>
        <dbReference type="ARBA" id="ARBA00023004"/>
    </source>
</evidence>
<comment type="pathway">
    <text evidence="2">Mycotoxin biosynthesis.</text>
</comment>
<evidence type="ECO:0000313" key="10">
    <source>
        <dbReference type="Proteomes" id="UP000813444"/>
    </source>
</evidence>
<evidence type="ECO:0000256" key="2">
    <source>
        <dbReference type="ARBA" id="ARBA00004685"/>
    </source>
</evidence>
<evidence type="ECO:0000256" key="4">
    <source>
        <dbReference type="ARBA" id="ARBA00022723"/>
    </source>
</evidence>
<proteinExistence type="inferred from homology"/>
<dbReference type="CDD" id="cd11061">
    <property type="entry name" value="CYP67-like"/>
    <property type="match status" value="1"/>
</dbReference>
<accession>A0A8K0SHZ7</accession>
<dbReference type="PROSITE" id="PS00086">
    <property type="entry name" value="CYTOCHROME_P450"/>
    <property type="match status" value="1"/>
</dbReference>
<dbReference type="AlphaFoldDB" id="A0A8K0SHZ7"/>
<keyword evidence="4 6" id="KW-0479">Metal-binding</keyword>
<name>A0A8K0SHZ7_9HYPO</name>
<dbReference type="SUPFAM" id="SSF48264">
    <property type="entry name" value="Cytochrome P450"/>
    <property type="match status" value="1"/>
</dbReference>
<comment type="cofactor">
    <cofactor evidence="1 6">
        <name>heme</name>
        <dbReference type="ChEBI" id="CHEBI:30413"/>
    </cofactor>
</comment>
<evidence type="ECO:0000256" key="8">
    <source>
        <dbReference type="SAM" id="Phobius"/>
    </source>
</evidence>
<keyword evidence="10" id="KW-1185">Reference proteome</keyword>
<dbReference type="InterPro" id="IPR002401">
    <property type="entry name" value="Cyt_P450_E_grp-I"/>
</dbReference>
<dbReference type="Gene3D" id="1.10.630.10">
    <property type="entry name" value="Cytochrome P450"/>
    <property type="match status" value="1"/>
</dbReference>
<dbReference type="Pfam" id="PF00067">
    <property type="entry name" value="p450"/>
    <property type="match status" value="1"/>
</dbReference>
<evidence type="ECO:0000313" key="9">
    <source>
        <dbReference type="EMBL" id="KAH7304314.1"/>
    </source>
</evidence>
<evidence type="ECO:0000256" key="7">
    <source>
        <dbReference type="RuleBase" id="RU000461"/>
    </source>
</evidence>
<dbReference type="InterPro" id="IPR036396">
    <property type="entry name" value="Cyt_P450_sf"/>
</dbReference>
<dbReference type="GO" id="GO:0005506">
    <property type="term" value="F:iron ion binding"/>
    <property type="evidence" value="ECO:0007669"/>
    <property type="project" value="InterPro"/>
</dbReference>
<sequence length="513" mass="57991">MSLIEYLSAGAVYAICLLMPYLMFRVFYNNYYHDLRKFPGPLLATITDGYAGYHGLRRALPEATWKDHQVYGSVMRYGPNRLVFDTATALRDIYKNPRFTKSRVYLFSLAGPSPFIFNALDQDVHMRKRKMISPALSERSLRDFEPTMLESIDLFLKLIAASGSEPVNLTDRCRRLSMDVAVQLGFGCSLNLQTNHDHDFIFQGISIANYRINSYMNFPALSNLQLDLILKNTPMRAKWHNTVAKMVQARLSVGRDAKRDFYSFVMGNLEVDSDDIKHSELFAESLFFLSAAGDTISTSLAAMFFYLSRNPDCYQKLCNEVRSAFDSSTDIVGGVRLASCRYLRACINEALRMSPPIGGTLWRQVADEADSTPLIIDGHVIPAGTTVGVNIYSIHHNKRYFPDPFKYKPERWLSETFTDDQDDVGASEMAKAFSPFSIGVRSCAGKAMAYLEMSLLVAKTLYCFDFAEVPGPLGQVGTWKDKKFRASEFQTFDALTSRHDGPYLQFTSRDTFA</sequence>
<dbReference type="InterPro" id="IPR001128">
    <property type="entry name" value="Cyt_P450"/>
</dbReference>
<gene>
    <name evidence="9" type="ORF">B0I35DRAFT_484603</name>
</gene>
<comment type="similarity">
    <text evidence="7">Belongs to the cytochrome P450 family.</text>
</comment>
<dbReference type="Proteomes" id="UP000813444">
    <property type="component" value="Unassembled WGS sequence"/>
</dbReference>
<dbReference type="GO" id="GO:0020037">
    <property type="term" value="F:heme binding"/>
    <property type="evidence" value="ECO:0007669"/>
    <property type="project" value="InterPro"/>
</dbReference>
<keyword evidence="8" id="KW-0472">Membrane</keyword>
<evidence type="ECO:0000256" key="3">
    <source>
        <dbReference type="ARBA" id="ARBA00022617"/>
    </source>
</evidence>
<dbReference type="GO" id="GO:0016705">
    <property type="term" value="F:oxidoreductase activity, acting on paired donors, with incorporation or reduction of molecular oxygen"/>
    <property type="evidence" value="ECO:0007669"/>
    <property type="project" value="InterPro"/>
</dbReference>
<dbReference type="PANTHER" id="PTHR24305:SF226">
    <property type="entry name" value="CYTOCHROME P450 MONOOXYGENASE"/>
    <property type="match status" value="1"/>
</dbReference>